<dbReference type="Proteomes" id="UP000596660">
    <property type="component" value="Unplaced"/>
</dbReference>
<dbReference type="PANTHER" id="PTHR46890:SF48">
    <property type="entry name" value="RNA-DIRECTED DNA POLYMERASE"/>
    <property type="match status" value="1"/>
</dbReference>
<accession>A0A803MRA4</accession>
<evidence type="ECO:0000313" key="1">
    <source>
        <dbReference type="EnsemblPlants" id="AUR62033805-RA:cds"/>
    </source>
</evidence>
<dbReference type="EnsemblPlants" id="AUR62033805-RA">
    <property type="protein sequence ID" value="AUR62033805-RA:cds"/>
    <property type="gene ID" value="AUR62033805"/>
</dbReference>
<sequence length="300" mass="33890">MCGIESKSIFTDQDLAMSNAIPKNSKNGIEGVISTYFGKLFASDNPSEYEAAVEGIKPLVIEDMRRELEKEPTGEEIRVALFQMHPNKAPGPDGMHALFFQKFWSTVGNDVIRFVKEWWRGEVNLDEVNRTCIVLIPKCDDPVKMTEFRPISLCNVLYKTISKTLANKMKGILGSIISINQSAFAPNHLITDNALVAFEVFHYMKRKREGRDDVVALKLDMSGILKERYYKKSDFMEAARGHDPSYSWRSIWGSKSLLLDGLKWRVGNGSSIKVWEDAWIDGDFAHFVPTPPVNYDGSPG</sequence>
<dbReference type="OMA" id="EINRTHL"/>
<dbReference type="InterPro" id="IPR052343">
    <property type="entry name" value="Retrotransposon-Effector_Assoc"/>
</dbReference>
<evidence type="ECO:0000313" key="2">
    <source>
        <dbReference type="Proteomes" id="UP000596660"/>
    </source>
</evidence>
<organism evidence="1 2">
    <name type="scientific">Chenopodium quinoa</name>
    <name type="common">Quinoa</name>
    <dbReference type="NCBI Taxonomy" id="63459"/>
    <lineage>
        <taxon>Eukaryota</taxon>
        <taxon>Viridiplantae</taxon>
        <taxon>Streptophyta</taxon>
        <taxon>Embryophyta</taxon>
        <taxon>Tracheophyta</taxon>
        <taxon>Spermatophyta</taxon>
        <taxon>Magnoliopsida</taxon>
        <taxon>eudicotyledons</taxon>
        <taxon>Gunneridae</taxon>
        <taxon>Pentapetalae</taxon>
        <taxon>Caryophyllales</taxon>
        <taxon>Chenopodiaceae</taxon>
        <taxon>Chenopodioideae</taxon>
        <taxon>Atripliceae</taxon>
        <taxon>Chenopodium</taxon>
    </lineage>
</organism>
<dbReference type="AlphaFoldDB" id="A0A803MRA4"/>
<proteinExistence type="predicted"/>
<dbReference type="Gramene" id="AUR62033805-RA">
    <property type="protein sequence ID" value="AUR62033805-RA:cds"/>
    <property type="gene ID" value="AUR62033805"/>
</dbReference>
<keyword evidence="2" id="KW-1185">Reference proteome</keyword>
<reference evidence="1" key="1">
    <citation type="journal article" date="2017" name="Nature">
        <title>The genome of Chenopodium quinoa.</title>
        <authorList>
            <person name="Jarvis D.E."/>
            <person name="Ho Y.S."/>
            <person name="Lightfoot D.J."/>
            <person name="Schmoeckel S.M."/>
            <person name="Li B."/>
            <person name="Borm T.J.A."/>
            <person name="Ohyanagi H."/>
            <person name="Mineta K."/>
            <person name="Michell C.T."/>
            <person name="Saber N."/>
            <person name="Kharbatia N.M."/>
            <person name="Rupper R.R."/>
            <person name="Sharp A.R."/>
            <person name="Dally N."/>
            <person name="Boughton B.A."/>
            <person name="Woo Y.H."/>
            <person name="Gao G."/>
            <person name="Schijlen E.G.W.M."/>
            <person name="Guo X."/>
            <person name="Momin A.A."/>
            <person name="Negrao S."/>
            <person name="Al-Babili S."/>
            <person name="Gehring C."/>
            <person name="Roessner U."/>
            <person name="Jung C."/>
            <person name="Murphy K."/>
            <person name="Arold S.T."/>
            <person name="Gojobori T."/>
            <person name="van der Linden C.G."/>
            <person name="van Loo E.N."/>
            <person name="Jellen E.N."/>
            <person name="Maughan P.J."/>
            <person name="Tester M."/>
        </authorList>
    </citation>
    <scope>NUCLEOTIDE SEQUENCE [LARGE SCALE GENOMIC DNA]</scope>
    <source>
        <strain evidence="1">cv. PI 614886</strain>
    </source>
</reference>
<reference evidence="1" key="2">
    <citation type="submission" date="2021-03" db="UniProtKB">
        <authorList>
            <consortium name="EnsemblPlants"/>
        </authorList>
    </citation>
    <scope>IDENTIFICATION</scope>
</reference>
<protein>
    <recommendedName>
        <fullName evidence="3">Reverse transcriptase domain-containing protein</fullName>
    </recommendedName>
</protein>
<dbReference type="PANTHER" id="PTHR46890">
    <property type="entry name" value="NON-LTR RETROLELEMENT REVERSE TRANSCRIPTASE-LIKE PROTEIN-RELATED"/>
    <property type="match status" value="1"/>
</dbReference>
<evidence type="ECO:0008006" key="3">
    <source>
        <dbReference type="Google" id="ProtNLM"/>
    </source>
</evidence>
<name>A0A803MRA4_CHEQI</name>